<evidence type="ECO:0000313" key="5">
    <source>
        <dbReference type="Proteomes" id="UP000431269"/>
    </source>
</evidence>
<dbReference type="EMBL" id="CP047045">
    <property type="protein sequence ID" value="QGZ95402.1"/>
    <property type="molecule type" value="Genomic_DNA"/>
</dbReference>
<dbReference type="PANTHER" id="PTHR38690">
    <property type="entry name" value="PROTEASE-RELATED"/>
    <property type="match status" value="1"/>
</dbReference>
<protein>
    <recommendedName>
        <fullName evidence="3">YhdP central domain-containing protein</fullName>
    </recommendedName>
</protein>
<dbReference type="Proteomes" id="UP000431269">
    <property type="component" value="Chromosome"/>
</dbReference>
<dbReference type="InterPro" id="IPR011836">
    <property type="entry name" value="YhdP"/>
</dbReference>
<feature type="domain" description="YhdP central" evidence="3">
    <location>
        <begin position="361"/>
        <end position="889"/>
    </location>
</feature>
<name>A0A6I6MUR3_9CAUL</name>
<feature type="region of interest" description="Disordered" evidence="1">
    <location>
        <begin position="849"/>
        <end position="876"/>
    </location>
</feature>
<feature type="compositionally biased region" description="Low complexity" evidence="1">
    <location>
        <begin position="857"/>
        <end position="874"/>
    </location>
</feature>
<keyword evidence="2" id="KW-0472">Membrane</keyword>
<dbReference type="InterPro" id="IPR025263">
    <property type="entry name" value="YhdP_central"/>
</dbReference>
<evidence type="ECO:0000256" key="2">
    <source>
        <dbReference type="SAM" id="Phobius"/>
    </source>
</evidence>
<keyword evidence="5" id="KW-1185">Reference proteome</keyword>
<evidence type="ECO:0000256" key="1">
    <source>
        <dbReference type="SAM" id="MobiDB-lite"/>
    </source>
</evidence>
<gene>
    <name evidence="4" type="ORF">DSM104635_02251</name>
</gene>
<proteinExistence type="predicted"/>
<keyword evidence="2" id="KW-0812">Transmembrane</keyword>
<evidence type="ECO:0000313" key="4">
    <source>
        <dbReference type="EMBL" id="QGZ95402.1"/>
    </source>
</evidence>
<dbReference type="KEGG" id="tsv:DSM104635_02251"/>
<dbReference type="Pfam" id="PF13116">
    <property type="entry name" value="YhdP"/>
    <property type="match status" value="1"/>
</dbReference>
<feature type="transmembrane region" description="Helical" evidence="2">
    <location>
        <begin position="7"/>
        <end position="29"/>
    </location>
</feature>
<dbReference type="AlphaFoldDB" id="A0A6I6MUR3"/>
<keyword evidence="2" id="KW-1133">Transmembrane helix</keyword>
<dbReference type="RefSeq" id="WP_158766265.1">
    <property type="nucleotide sequence ID" value="NZ_CP047045.1"/>
</dbReference>
<accession>A0A6I6MUR3</accession>
<organism evidence="4 5">
    <name type="scientific">Terricaulis silvestris</name>
    <dbReference type="NCBI Taxonomy" id="2686094"/>
    <lineage>
        <taxon>Bacteria</taxon>
        <taxon>Pseudomonadati</taxon>
        <taxon>Pseudomonadota</taxon>
        <taxon>Alphaproteobacteria</taxon>
        <taxon>Caulobacterales</taxon>
        <taxon>Caulobacteraceae</taxon>
        <taxon>Terricaulis</taxon>
    </lineage>
</organism>
<feature type="compositionally biased region" description="Low complexity" evidence="1">
    <location>
        <begin position="1153"/>
        <end position="1166"/>
    </location>
</feature>
<evidence type="ECO:0000259" key="3">
    <source>
        <dbReference type="Pfam" id="PF13116"/>
    </source>
</evidence>
<reference evidence="5" key="1">
    <citation type="submission" date="2019-12" db="EMBL/GenBank/DDBJ databases">
        <title>Complete genome of Terracaulis silvestris 0127_4.</title>
        <authorList>
            <person name="Vieira S."/>
            <person name="Riedel T."/>
            <person name="Sproer C."/>
            <person name="Pascual J."/>
            <person name="Boedeker C."/>
            <person name="Overmann J."/>
        </authorList>
    </citation>
    <scope>NUCLEOTIDE SEQUENCE [LARGE SCALE GENOMIC DNA]</scope>
    <source>
        <strain evidence="5">0127_4</strain>
    </source>
</reference>
<feature type="region of interest" description="Disordered" evidence="1">
    <location>
        <begin position="1130"/>
        <end position="1186"/>
    </location>
</feature>
<sequence>MIRRSTLIAVEILLGLVAALVIGVALAWWRLSQGPIELNAIRDHVEAELSAARSGRPVGIENVELAWARNALELRAVGLTVEDGRGGVLSRVERARIELNVLPLLIGRISLQRAEFEGGQLTFTRKPNGALHIALGPEGAPADIILPTTNLNETMEQRVARVLDSMEAAFRPVGPGGGLRELSVRGALLTIIDEGGGGRWTADAANFELARRGRSLALVADARLEGPDGLAPATLRISTDTRFQAAVVDFGAENVRPRALFSPAALGPFAGLDAPMTANISIGLDREAGVNRFEGDVALGRGSAEMGDGRFTVEGGGFHGRYDIESDELIIDQLALNGGRTRVGGEVRVRDVSAIMRAAPNEPAAFNISLPSMRLEVPGTFSQPIAFSNVQVVGSIVSAERSINFTTLTAQTGEATITAAGRVYWAEAGVGENRRMRPGIEMQGQIAGPLDARTVAHVWPMGLGEGARAFLERTLQSGRVTDTVARLDIRPSDFAAGIWRDEAVDVRFNVTGGAMRFISTMSPVTDARGSGVLRGNSFQMTIPEARMNGMAISNARIDIPRFKPRGEMATISARVDGAARNLLEVLLQEPIGLGDRLPIDVASATGRGSVNIRMQRPMQNEAPFEVWRFNVDGTIRDFAGNMTTRRVALSQGQLTVRGDQRAVTVSGPIRAGTSAIQNVRWTEHIGQRGRNPGASSEYQISGDFDADDLERLGYSVAEYAQGRIGVTVTGQGRGFDVDNARIDLDLTRAAVETPWSFWSKRAGVAAQARFVVQRQTDGTLEFNNIDARGAGLTAQGRMRLTRDNRIIEVDLTRLAIEGRSDARLTAARAADGGLDIAVRGALFDAAPFMGSGDDEPQAAATATPASTRAPAANAEPPVRTSVIVDRLKMRGGATLNDARVELLTARGALQTLVAEGRSPGNHAFSLALGARSTDPRGGMRFRSDDAGFAMRALTGAENVVGGTASADGAWRPGPPSTARFTVRMRDFQVVRLPAMARLLSSAGSLTGMVEMLNGEGIGFNALDAEMTYANNRVAFTEGRMAGPSLGLTGSGSYDITRDNLDIDGVVAPSPVLNLSMLSEVPVIGDLLVSRRGEGVFGMTYSINGHAAEPRVGVNPVSALTPGILRRIFEPVQPRERPASTGGAHAREAEEAPEAAAVEAPASVPASAEPPPTLQDVSAPAAEVAAQ</sequence>
<dbReference type="PANTHER" id="PTHR38690:SF1">
    <property type="entry name" value="PROTEASE"/>
    <property type="match status" value="1"/>
</dbReference>